<organism evidence="2 3">
    <name type="scientific">Asticcacaulis biprosthecium C19</name>
    <dbReference type="NCBI Taxonomy" id="715226"/>
    <lineage>
        <taxon>Bacteria</taxon>
        <taxon>Pseudomonadati</taxon>
        <taxon>Pseudomonadota</taxon>
        <taxon>Alphaproteobacteria</taxon>
        <taxon>Caulobacterales</taxon>
        <taxon>Caulobacteraceae</taxon>
        <taxon>Asticcacaulis</taxon>
    </lineage>
</organism>
<sequence>MDKVKMPMKPGRCAALAAAVMLALSPVAVQAQDNSAAMTEVVRQLRETATKMAGQLPPEDIAEMRRSADEMEHQIKAGAFNTVAPADDPNDVTGRLMREHGGIVDWLENETACAGYSWETWKTYRLDTGDRDAERDVLCQKAYAHYERYFYLARDGKTAPARVELEAYDAAAHAAVDFYKRR</sequence>
<feature type="signal peptide" evidence="1">
    <location>
        <begin position="1"/>
        <end position="31"/>
    </location>
</feature>
<evidence type="ECO:0000313" key="2">
    <source>
        <dbReference type="EMBL" id="EGF92589.1"/>
    </source>
</evidence>
<accession>F4QH52</accession>
<name>F4QH52_9CAUL</name>
<dbReference type="STRING" id="715226.ABI_10260"/>
<proteinExistence type="predicted"/>
<evidence type="ECO:0000256" key="1">
    <source>
        <dbReference type="SAM" id="SignalP"/>
    </source>
</evidence>
<keyword evidence="3" id="KW-1185">Reference proteome</keyword>
<reference evidence="3" key="1">
    <citation type="submission" date="2011-03" db="EMBL/GenBank/DDBJ databases">
        <title>Draft genome sequence of Brevundimonas diminuta.</title>
        <authorList>
            <person name="Brown P.J.B."/>
            <person name="Buechlein A."/>
            <person name="Hemmerich C."/>
            <person name="Brun Y.V."/>
        </authorList>
    </citation>
    <scope>NUCLEOTIDE SEQUENCE [LARGE SCALE GENOMIC DNA]</scope>
    <source>
        <strain evidence="3">C19</strain>
    </source>
</reference>
<dbReference type="HOGENOM" id="CLU_1530995_0_0_5"/>
<evidence type="ECO:0000313" key="3">
    <source>
        <dbReference type="Proteomes" id="UP000006512"/>
    </source>
</evidence>
<protein>
    <submittedName>
        <fullName evidence="2">Uncharacterized protein</fullName>
    </submittedName>
</protein>
<dbReference type="Proteomes" id="UP000006512">
    <property type="component" value="Unassembled WGS sequence"/>
</dbReference>
<feature type="chain" id="PRO_5003320840" evidence="1">
    <location>
        <begin position="32"/>
        <end position="182"/>
    </location>
</feature>
<dbReference type="EMBL" id="GL883077">
    <property type="protein sequence ID" value="EGF92589.1"/>
    <property type="molecule type" value="Genomic_DNA"/>
</dbReference>
<dbReference type="AlphaFoldDB" id="F4QH52"/>
<keyword evidence="1" id="KW-0732">Signal</keyword>
<gene>
    <name evidence="2" type="ORF">ABI_10260</name>
</gene>